<evidence type="ECO:0000256" key="1">
    <source>
        <dbReference type="ARBA" id="ARBA00004429"/>
    </source>
</evidence>
<keyword evidence="6 8" id="KW-1133">Transmembrane helix</keyword>
<evidence type="ECO:0000313" key="9">
    <source>
        <dbReference type="EMBL" id="CAC11817.1"/>
    </source>
</evidence>
<keyword evidence="5 8" id="KW-0812">Transmembrane</keyword>
<reference evidence="9 10" key="1">
    <citation type="journal article" date="2000" name="Nature">
        <title>The genome sequence of the thermoacidophilic scavenger Thermoplasma acidophilum.</title>
        <authorList>
            <person name="Ruepp A."/>
            <person name="Graml W."/>
            <person name="Santos-Martinez M.L."/>
            <person name="Koretke K.K."/>
            <person name="Volker C."/>
            <person name="Mewes H.W."/>
            <person name="Frishman D."/>
            <person name="Stocker S."/>
            <person name="Lupas A.N."/>
            <person name="Baumeister W."/>
        </authorList>
    </citation>
    <scope>NUCLEOTIDE SEQUENCE [LARGE SCALE GENOMIC DNA]</scope>
    <source>
        <strain evidence="10">ATCC 25905 / DSM 1728 / JCM 9062 / NBRC 15155 / AMRC-C165</strain>
    </source>
</reference>
<dbReference type="AlphaFoldDB" id="Q9HKC2"/>
<name>Q9HKC2_THEAC</name>
<dbReference type="eggNOG" id="arCOG05331">
    <property type="taxonomic scope" value="Archaea"/>
</dbReference>
<dbReference type="HOGENOM" id="CLU_591375_0_0_2"/>
<organism evidence="9 10">
    <name type="scientific">Thermoplasma acidophilum (strain ATCC 25905 / DSM 1728 / JCM 9062 / NBRC 15155 / AMRC-C165)</name>
    <dbReference type="NCBI Taxonomy" id="273075"/>
    <lineage>
        <taxon>Archaea</taxon>
        <taxon>Methanobacteriati</taxon>
        <taxon>Thermoplasmatota</taxon>
        <taxon>Thermoplasmata</taxon>
        <taxon>Thermoplasmatales</taxon>
        <taxon>Thermoplasmataceae</taxon>
        <taxon>Thermoplasma</taxon>
    </lineage>
</organism>
<feature type="transmembrane region" description="Helical" evidence="8">
    <location>
        <begin position="281"/>
        <end position="302"/>
    </location>
</feature>
<dbReference type="GO" id="GO:0005886">
    <property type="term" value="C:plasma membrane"/>
    <property type="evidence" value="ECO:0007669"/>
    <property type="project" value="UniProtKB-SubCell"/>
</dbReference>
<dbReference type="PANTHER" id="PTHR30574:SF1">
    <property type="entry name" value="SULPHUR TRANSPORT DOMAIN-CONTAINING PROTEIN"/>
    <property type="match status" value="1"/>
</dbReference>
<feature type="transmembrane region" description="Helical" evidence="8">
    <location>
        <begin position="156"/>
        <end position="181"/>
    </location>
</feature>
<dbReference type="STRING" id="273075.gene:9571899"/>
<dbReference type="KEGG" id="tac:Ta0679"/>
<comment type="subcellular location">
    <subcellularLocation>
        <location evidence="1">Cell inner membrane</location>
        <topology evidence="1">Multi-pass membrane protein</topology>
    </subcellularLocation>
</comment>
<feature type="transmembrane region" description="Helical" evidence="8">
    <location>
        <begin position="47"/>
        <end position="64"/>
    </location>
</feature>
<feature type="transmembrane region" description="Helical" evidence="8">
    <location>
        <begin position="85"/>
        <end position="107"/>
    </location>
</feature>
<evidence type="ECO:0000313" key="10">
    <source>
        <dbReference type="Proteomes" id="UP000001024"/>
    </source>
</evidence>
<evidence type="ECO:0000256" key="6">
    <source>
        <dbReference type="ARBA" id="ARBA00022989"/>
    </source>
</evidence>
<feature type="transmembrane region" description="Helical" evidence="8">
    <location>
        <begin position="17"/>
        <end position="41"/>
    </location>
</feature>
<sequence>MFSNVNKTTSAEAGKSAFWAMSIFLLLLSIMLLVLGLYYQIVLHHTPAPLLLGIAAGFGLGTPLEIWNFSDPDTLMRVMAFQDRFLIVCFGFSIGLGAILLYLFAAIPGVSPHYGIKDFFVFGVVVGGLLFGVGVGLAGYFPGTIWIALGQGRRDAIYAVFGGLLGALTWSLIFGAARGFFWNTFNYGPITWYSIFGIKSHLEIFGTSLIFGAILLGMFLFLPRYPKQPVKESCGFHLAGKNNKVLTFDDMIDDENKKYPDQNQYLIRLTNESSIRNARSIIVLGIAFTVIAVAVILLRQIFGESTTYSWIGAQLFYAVNPQYAASNPYWNLFGGMHIVNGKPIDLPFSEIGWEPFSDLGTFLGGLISSIFISKRFMKFKKRVPLVWEHRFGPSDKKRFVGSFFGAFLVLFGARMANGCASGHVLSGNIQMAISSFVFLMAVLIGSWLTLYFVMGLKLNSRGYRN</sequence>
<proteinExistence type="predicted"/>
<keyword evidence="4" id="KW-0997">Cell inner membrane</keyword>
<keyword evidence="10" id="KW-1185">Reference proteome</keyword>
<evidence type="ECO:0000256" key="4">
    <source>
        <dbReference type="ARBA" id="ARBA00022519"/>
    </source>
</evidence>
<evidence type="ECO:0000256" key="5">
    <source>
        <dbReference type="ARBA" id="ARBA00022692"/>
    </source>
</evidence>
<dbReference type="EMBL" id="AL445065">
    <property type="protein sequence ID" value="CAC11817.1"/>
    <property type="molecule type" value="Genomic_DNA"/>
</dbReference>
<keyword evidence="7 8" id="KW-0472">Membrane</keyword>
<accession>Q9HKC2</accession>
<gene>
    <name evidence="9" type="ordered locus">Ta0679</name>
</gene>
<feature type="transmembrane region" description="Helical" evidence="8">
    <location>
        <begin position="398"/>
        <end position="417"/>
    </location>
</feature>
<dbReference type="PANTHER" id="PTHR30574">
    <property type="entry name" value="INNER MEMBRANE PROTEIN YEDE"/>
    <property type="match status" value="1"/>
</dbReference>
<dbReference type="Pfam" id="PF04143">
    <property type="entry name" value="Sulf_transp"/>
    <property type="match status" value="1"/>
</dbReference>
<dbReference type="Proteomes" id="UP000001024">
    <property type="component" value="Chromosome"/>
</dbReference>
<dbReference type="OrthoDB" id="42259at2157"/>
<feature type="transmembrane region" description="Helical" evidence="8">
    <location>
        <begin position="359"/>
        <end position="377"/>
    </location>
</feature>
<feature type="transmembrane region" description="Helical" evidence="8">
    <location>
        <begin position="201"/>
        <end position="222"/>
    </location>
</feature>
<dbReference type="InParanoid" id="Q9HKC2"/>
<feature type="transmembrane region" description="Helical" evidence="8">
    <location>
        <begin position="429"/>
        <end position="454"/>
    </location>
</feature>
<dbReference type="EnsemblBacteria" id="CAC11817">
    <property type="protein sequence ID" value="CAC11817"/>
    <property type="gene ID" value="CAC11817"/>
</dbReference>
<evidence type="ECO:0000256" key="8">
    <source>
        <dbReference type="SAM" id="Phobius"/>
    </source>
</evidence>
<evidence type="ECO:0000256" key="2">
    <source>
        <dbReference type="ARBA" id="ARBA00022448"/>
    </source>
</evidence>
<evidence type="ECO:0000256" key="7">
    <source>
        <dbReference type="ARBA" id="ARBA00023136"/>
    </source>
</evidence>
<dbReference type="PaxDb" id="273075-Ta0679"/>
<keyword evidence="2" id="KW-0813">Transport</keyword>
<dbReference type="InterPro" id="IPR007272">
    <property type="entry name" value="Sulf_transp_TsuA/YedE"/>
</dbReference>
<keyword evidence="3" id="KW-1003">Cell membrane</keyword>
<protein>
    <submittedName>
        <fullName evidence="9">Hypothetical membrane protein</fullName>
    </submittedName>
</protein>
<dbReference type="RefSeq" id="WP_010901101.1">
    <property type="nucleotide sequence ID" value="NC_002578.1"/>
</dbReference>
<evidence type="ECO:0000256" key="3">
    <source>
        <dbReference type="ARBA" id="ARBA00022475"/>
    </source>
</evidence>
<feature type="transmembrane region" description="Helical" evidence="8">
    <location>
        <begin position="119"/>
        <end position="149"/>
    </location>
</feature>